<dbReference type="GO" id="GO:0003735">
    <property type="term" value="F:structural constituent of ribosome"/>
    <property type="evidence" value="ECO:0007669"/>
    <property type="project" value="InterPro"/>
</dbReference>
<feature type="transmembrane region" description="Helical" evidence="12">
    <location>
        <begin position="604"/>
        <end position="627"/>
    </location>
</feature>
<comment type="subcellular location">
    <subcellularLocation>
        <location evidence="1">Cell membrane</location>
        <topology evidence="1">Multi-pass membrane protein</topology>
    </subcellularLocation>
</comment>
<evidence type="ECO:0000256" key="3">
    <source>
        <dbReference type="ARBA" id="ARBA00022692"/>
    </source>
</evidence>
<evidence type="ECO:0000256" key="6">
    <source>
        <dbReference type="ARBA" id="ARBA00023136"/>
    </source>
</evidence>
<accession>A0A8X7WW13</accession>
<name>A0A8X7WW13_POLSE</name>
<feature type="transmembrane region" description="Helical" evidence="12">
    <location>
        <begin position="372"/>
        <end position="397"/>
    </location>
</feature>
<keyword evidence="15" id="KW-1185">Reference proteome</keyword>
<evidence type="ECO:0000313" key="15">
    <source>
        <dbReference type="Proteomes" id="UP000886611"/>
    </source>
</evidence>
<evidence type="ECO:0000256" key="8">
    <source>
        <dbReference type="ARBA" id="ARBA00023180"/>
    </source>
</evidence>
<keyword evidence="10" id="KW-0175">Coiled coil</keyword>
<dbReference type="PROSITE" id="PS50262">
    <property type="entry name" value="G_PROTEIN_RECEP_F1_2"/>
    <property type="match status" value="1"/>
</dbReference>
<dbReference type="InterPro" id="IPR014721">
    <property type="entry name" value="Ribsml_uS5_D2-typ_fold_subgr"/>
</dbReference>
<dbReference type="InterPro" id="IPR020568">
    <property type="entry name" value="Ribosomal_Su5_D2-typ_SF"/>
</dbReference>
<proteinExistence type="predicted"/>
<feature type="compositionally biased region" description="Polar residues" evidence="11">
    <location>
        <begin position="14"/>
        <end position="28"/>
    </location>
</feature>
<dbReference type="CDD" id="cd15403">
    <property type="entry name" value="7tmA_GPR45"/>
    <property type="match status" value="1"/>
</dbReference>
<evidence type="ECO:0000259" key="13">
    <source>
        <dbReference type="PROSITE" id="PS50262"/>
    </source>
</evidence>
<feature type="transmembrane region" description="Helical" evidence="12">
    <location>
        <begin position="494"/>
        <end position="519"/>
    </location>
</feature>
<feature type="non-terminal residue" evidence="14">
    <location>
        <position position="1"/>
    </location>
</feature>
<dbReference type="Gene3D" id="3.30.230.10">
    <property type="match status" value="1"/>
</dbReference>
<dbReference type="InterPro" id="IPR017452">
    <property type="entry name" value="GPCR_Rhodpsn_7TM"/>
</dbReference>
<dbReference type="FunFam" id="1.20.1070.10:FF:000080">
    <property type="entry name" value="probable G-protein coupled receptor 63"/>
    <property type="match status" value="1"/>
</dbReference>
<feature type="non-terminal residue" evidence="14">
    <location>
        <position position="673"/>
    </location>
</feature>
<keyword evidence="6 12" id="KW-0472">Membrane</keyword>
<dbReference type="GO" id="GO:1990904">
    <property type="term" value="C:ribonucleoprotein complex"/>
    <property type="evidence" value="ECO:0007669"/>
    <property type="project" value="UniProtKB-KW"/>
</dbReference>
<dbReference type="EMBL" id="JAATIS010008602">
    <property type="protein sequence ID" value="KAG2456938.1"/>
    <property type="molecule type" value="Genomic_DNA"/>
</dbReference>
<evidence type="ECO:0000256" key="12">
    <source>
        <dbReference type="SAM" id="Phobius"/>
    </source>
</evidence>
<dbReference type="PRINTS" id="PR00237">
    <property type="entry name" value="GPCRRHODOPSN"/>
</dbReference>
<organism evidence="14 15">
    <name type="scientific">Polypterus senegalus</name>
    <name type="common">Senegal bichir</name>
    <dbReference type="NCBI Taxonomy" id="55291"/>
    <lineage>
        <taxon>Eukaryota</taxon>
        <taxon>Metazoa</taxon>
        <taxon>Chordata</taxon>
        <taxon>Craniata</taxon>
        <taxon>Vertebrata</taxon>
        <taxon>Euteleostomi</taxon>
        <taxon>Actinopterygii</taxon>
        <taxon>Polypteriformes</taxon>
        <taxon>Polypteridae</taxon>
        <taxon>Polypterus</taxon>
    </lineage>
</organism>
<keyword evidence="3 12" id="KW-0812">Transmembrane</keyword>
<keyword evidence="2" id="KW-1003">Cell membrane</keyword>
<evidence type="ECO:0000313" key="14">
    <source>
        <dbReference type="EMBL" id="KAG2456938.1"/>
    </source>
</evidence>
<dbReference type="InterPro" id="IPR000276">
    <property type="entry name" value="GPCR_Rhodpsn"/>
</dbReference>
<dbReference type="InterPro" id="IPR051880">
    <property type="entry name" value="GPC_Orphan_Receptors"/>
</dbReference>
<feature type="transmembrane region" description="Helical" evidence="12">
    <location>
        <begin position="451"/>
        <end position="474"/>
    </location>
</feature>
<comment type="caution">
    <text evidence="14">The sequence shown here is derived from an EMBL/GenBank/DDBJ whole genome shotgun (WGS) entry which is preliminary data.</text>
</comment>
<reference evidence="14 15" key="1">
    <citation type="journal article" date="2021" name="Cell">
        <title>Tracing the genetic footprints of vertebrate landing in non-teleost ray-finned fishes.</title>
        <authorList>
            <person name="Bi X."/>
            <person name="Wang K."/>
            <person name="Yang L."/>
            <person name="Pan H."/>
            <person name="Jiang H."/>
            <person name="Wei Q."/>
            <person name="Fang M."/>
            <person name="Yu H."/>
            <person name="Zhu C."/>
            <person name="Cai Y."/>
            <person name="He Y."/>
            <person name="Gan X."/>
            <person name="Zeng H."/>
            <person name="Yu D."/>
            <person name="Zhu Y."/>
            <person name="Jiang H."/>
            <person name="Qiu Q."/>
            <person name="Yang H."/>
            <person name="Zhang Y.E."/>
            <person name="Wang W."/>
            <person name="Zhu M."/>
            <person name="He S."/>
            <person name="Zhang G."/>
        </authorList>
    </citation>
    <scope>NUCLEOTIDE SEQUENCE [LARGE SCALE GENOMIC DNA]</scope>
    <source>
        <strain evidence="14">Bchr_013</strain>
    </source>
</reference>
<evidence type="ECO:0000256" key="2">
    <source>
        <dbReference type="ARBA" id="ARBA00022475"/>
    </source>
</evidence>
<feature type="transmembrane region" description="Helical" evidence="12">
    <location>
        <begin position="403"/>
        <end position="430"/>
    </location>
</feature>
<dbReference type="PANTHER" id="PTHR24245">
    <property type="entry name" value="G-PROTEIN COUPLED RECEPTOR"/>
    <property type="match status" value="1"/>
</dbReference>
<protein>
    <submittedName>
        <fullName evidence="14">PSP24 protein</fullName>
    </submittedName>
</protein>
<evidence type="ECO:0000256" key="11">
    <source>
        <dbReference type="SAM" id="MobiDB-lite"/>
    </source>
</evidence>
<dbReference type="SUPFAM" id="SSF81321">
    <property type="entry name" value="Family A G protein-coupled receptor-like"/>
    <property type="match status" value="1"/>
</dbReference>
<dbReference type="GO" id="GO:0005886">
    <property type="term" value="C:plasma membrane"/>
    <property type="evidence" value="ECO:0007669"/>
    <property type="project" value="UniProtKB-SubCell"/>
</dbReference>
<keyword evidence="7" id="KW-0675">Receptor</keyword>
<feature type="domain" description="G-protein coupled receptors family 1 profile" evidence="13">
    <location>
        <begin position="352"/>
        <end position="625"/>
    </location>
</feature>
<keyword evidence="4 12" id="KW-1133">Transmembrane helix</keyword>
<dbReference type="PANTHER" id="PTHR24245:SF4">
    <property type="entry name" value="G-PROTEIN COUPLED RECEPTOR 45-RELATED"/>
    <property type="match status" value="1"/>
</dbReference>
<feature type="compositionally biased region" description="Polar residues" evidence="11">
    <location>
        <begin position="39"/>
        <end position="52"/>
    </location>
</feature>
<evidence type="ECO:0000256" key="1">
    <source>
        <dbReference type="ARBA" id="ARBA00004651"/>
    </source>
</evidence>
<sequence length="673" mass="76286">MANKKGGSKESKTKATSKLRSASPSSRYGLSETDLDQMGESTDSSGPRSATSRLLRAKRGEGAIVSADVDSSPIGEDYLKLEKAGGPRLQLRNHAGLEQRDTASAESAASSTVQEGTFELSELKVLLADLRQDIKKSEKANEKATAKAHERLKQEWKQEMKQANECLRQEIQQANERLRQERAIAYLFPSGLFEKKARPLMKYRRFIQLMERILCLQYCSTVEEYILKFRQKLEAQSKKHVIQPLQYDEEGIAFIEGEGRRKTANAKIILHCNGSGRITVNGLNYLNFFPVLQDREQLMFPFQFLNRLGQYDMDCTVSGSGRSSQAGAIRLAASRALLSLVTETEAESLRQGNSIVCLIVYQKPAMRSAINLLLATLAFSDIMLSVLCMPFTAVTIITVDWHFGFYFCRISAMLYWFFVLEGVSILLIISVDRFLIIVQRQDKLNPQRAKIMITASWLISFCMSFPSVVGWTVVEVPARAPQCVLGYTESLAHRAYAVLLVVVVFFIPFTVMLYSYLCILNTVRHNAVRIHNHADSLCLNQVNKLGLMGLQRPHQMNVDVSFKTRAFTTILILFIGFSVCWLPHTVVSLLSVFSHSFYYSSSFYIVSTCVLWLSYLKTVFNPIIYCWRIKKFRQACLEFMPKTFKILPIVPGRARRRVRPSTIYVCNEHQSAV</sequence>
<dbReference type="Gene3D" id="1.20.1070.10">
    <property type="entry name" value="Rhodopsin 7-helix transmembrane proteins"/>
    <property type="match status" value="1"/>
</dbReference>
<dbReference type="GO" id="GO:0004930">
    <property type="term" value="F:G protein-coupled receptor activity"/>
    <property type="evidence" value="ECO:0007669"/>
    <property type="project" value="UniProtKB-KW"/>
</dbReference>
<gene>
    <name evidence="14" type="primary">Psp24</name>
    <name evidence="14" type="ORF">GTO96_0012899</name>
</gene>
<evidence type="ECO:0000256" key="9">
    <source>
        <dbReference type="ARBA" id="ARBA00023224"/>
    </source>
</evidence>
<feature type="coiled-coil region" evidence="10">
    <location>
        <begin position="120"/>
        <end position="184"/>
    </location>
</feature>
<dbReference type="GO" id="GO:0006412">
    <property type="term" value="P:translation"/>
    <property type="evidence" value="ECO:0007669"/>
    <property type="project" value="InterPro"/>
</dbReference>
<dbReference type="AlphaFoldDB" id="A0A8X7WW13"/>
<feature type="region of interest" description="Disordered" evidence="11">
    <location>
        <begin position="1"/>
        <end position="69"/>
    </location>
</feature>
<dbReference type="GO" id="GO:0005840">
    <property type="term" value="C:ribosome"/>
    <property type="evidence" value="ECO:0007669"/>
    <property type="project" value="UniProtKB-KW"/>
</dbReference>
<dbReference type="Pfam" id="PF00001">
    <property type="entry name" value="7tm_1"/>
    <property type="match status" value="1"/>
</dbReference>
<keyword evidence="8" id="KW-0325">Glycoprotein</keyword>
<evidence type="ECO:0000256" key="10">
    <source>
        <dbReference type="SAM" id="Coils"/>
    </source>
</evidence>
<keyword evidence="5" id="KW-0297">G-protein coupled receptor</keyword>
<dbReference type="Proteomes" id="UP000886611">
    <property type="component" value="Unassembled WGS sequence"/>
</dbReference>
<feature type="transmembrane region" description="Helical" evidence="12">
    <location>
        <begin position="566"/>
        <end position="584"/>
    </location>
</feature>
<evidence type="ECO:0000256" key="5">
    <source>
        <dbReference type="ARBA" id="ARBA00023040"/>
    </source>
</evidence>
<dbReference type="SUPFAM" id="SSF54211">
    <property type="entry name" value="Ribosomal protein S5 domain 2-like"/>
    <property type="match status" value="1"/>
</dbReference>
<evidence type="ECO:0000256" key="4">
    <source>
        <dbReference type="ARBA" id="ARBA00022989"/>
    </source>
</evidence>
<evidence type="ECO:0000256" key="7">
    <source>
        <dbReference type="ARBA" id="ARBA00023170"/>
    </source>
</evidence>
<keyword evidence="9" id="KW-0807">Transducer</keyword>